<gene>
    <name evidence="3" type="ORF">GCM10010862_34200</name>
</gene>
<evidence type="ECO:0000313" key="3">
    <source>
        <dbReference type="EMBL" id="GLQ56161.1"/>
    </source>
</evidence>
<name>A0ABQ5W951_9HYPH</name>
<dbReference type="Pfam" id="PF22725">
    <property type="entry name" value="GFO_IDH_MocA_C3"/>
    <property type="match status" value="1"/>
</dbReference>
<dbReference type="RefSeq" id="WP_284341577.1">
    <property type="nucleotide sequence ID" value="NZ_BSNS01000018.1"/>
</dbReference>
<dbReference type="SUPFAM" id="SSF51735">
    <property type="entry name" value="NAD(P)-binding Rossmann-fold domains"/>
    <property type="match status" value="1"/>
</dbReference>
<proteinExistence type="predicted"/>
<accession>A0ABQ5W951</accession>
<dbReference type="EMBL" id="BSNS01000018">
    <property type="protein sequence ID" value="GLQ56161.1"/>
    <property type="molecule type" value="Genomic_DNA"/>
</dbReference>
<feature type="domain" description="Gfo/Idh/MocA-like oxidoreductase N-terminal" evidence="1">
    <location>
        <begin position="3"/>
        <end position="128"/>
    </location>
</feature>
<dbReference type="SUPFAM" id="SSF55347">
    <property type="entry name" value="Glyceraldehyde-3-phosphate dehydrogenase-like, C-terminal domain"/>
    <property type="match status" value="1"/>
</dbReference>
<dbReference type="PANTHER" id="PTHR43249:SF1">
    <property type="entry name" value="D-GLUCOSIDE 3-DEHYDROGENASE"/>
    <property type="match status" value="1"/>
</dbReference>
<dbReference type="Pfam" id="PF01408">
    <property type="entry name" value="GFO_IDH_MocA"/>
    <property type="match status" value="1"/>
</dbReference>
<dbReference type="InterPro" id="IPR000683">
    <property type="entry name" value="Gfo/Idh/MocA-like_OxRdtase_N"/>
</dbReference>
<organism evidence="3 4">
    <name type="scientific">Devosia nitrariae</name>
    <dbReference type="NCBI Taxonomy" id="2071872"/>
    <lineage>
        <taxon>Bacteria</taxon>
        <taxon>Pseudomonadati</taxon>
        <taxon>Pseudomonadota</taxon>
        <taxon>Alphaproteobacteria</taxon>
        <taxon>Hyphomicrobiales</taxon>
        <taxon>Devosiaceae</taxon>
        <taxon>Devosia</taxon>
    </lineage>
</organism>
<dbReference type="InterPro" id="IPR036291">
    <property type="entry name" value="NAD(P)-bd_dom_sf"/>
</dbReference>
<evidence type="ECO:0000259" key="2">
    <source>
        <dbReference type="Pfam" id="PF22725"/>
    </source>
</evidence>
<dbReference type="Gene3D" id="3.40.50.720">
    <property type="entry name" value="NAD(P)-binding Rossmann-like Domain"/>
    <property type="match status" value="1"/>
</dbReference>
<reference evidence="4" key="1">
    <citation type="journal article" date="2019" name="Int. J. Syst. Evol. Microbiol.">
        <title>The Global Catalogue of Microorganisms (GCM) 10K type strain sequencing project: providing services to taxonomists for standard genome sequencing and annotation.</title>
        <authorList>
            <consortium name="The Broad Institute Genomics Platform"/>
            <consortium name="The Broad Institute Genome Sequencing Center for Infectious Disease"/>
            <person name="Wu L."/>
            <person name="Ma J."/>
        </authorList>
    </citation>
    <scope>NUCLEOTIDE SEQUENCE [LARGE SCALE GENOMIC DNA]</scope>
    <source>
        <strain evidence="4">NBRC 112416</strain>
    </source>
</reference>
<dbReference type="Gene3D" id="3.30.360.10">
    <property type="entry name" value="Dihydrodipicolinate Reductase, domain 2"/>
    <property type="match status" value="1"/>
</dbReference>
<feature type="domain" description="GFO/IDH/MocA-like oxidoreductase" evidence="2">
    <location>
        <begin position="138"/>
        <end position="268"/>
    </location>
</feature>
<protein>
    <submittedName>
        <fullName evidence="3">Oxidoreductase</fullName>
    </submittedName>
</protein>
<dbReference type="Proteomes" id="UP001156691">
    <property type="component" value="Unassembled WGS sequence"/>
</dbReference>
<dbReference type="InterPro" id="IPR052515">
    <property type="entry name" value="Gfo/Idh/MocA_Oxidoreductase"/>
</dbReference>
<sequence>MIEAAVIGIGGFGAIHVADLKRQAEKGRVRLSAAVVRNPERHASACAALRDIDCTLYTDWRAMLHERAGKLDLCTIPTSIHTHAALTIAALEAGANVLVEKPAAATLGEIDAMRAAETAAGRFVAVGFQALYDPVTLYIKQALLDGAIGDIQSMSCMGMWPRSDAYYARDWVGTLKLGEAWVLDSPFNNAMAHQVNLMCFLAGTELGESANLKSTEANLMRARDIETTDTVALRIITSTGVPIHFFATHCSHESVDPEFVIRGRKGTIHWTLANVRLQRRGHGAEVFECLKGPPLRDALMDAVLERTAGHDQFVCGLDIAAVHTLCVAGAHLSATVHPFPKDLISRTPAGESFNTVINGIDGVIRQAFEQERLFSEMDLPWAVPGTAVSLEQPGTITEAYR</sequence>
<dbReference type="PANTHER" id="PTHR43249">
    <property type="entry name" value="UDP-N-ACETYL-2-AMINO-2-DEOXY-D-GLUCURONATE OXIDASE"/>
    <property type="match status" value="1"/>
</dbReference>
<comment type="caution">
    <text evidence="3">The sequence shown here is derived from an EMBL/GenBank/DDBJ whole genome shotgun (WGS) entry which is preliminary data.</text>
</comment>
<evidence type="ECO:0000313" key="4">
    <source>
        <dbReference type="Proteomes" id="UP001156691"/>
    </source>
</evidence>
<dbReference type="InterPro" id="IPR055170">
    <property type="entry name" value="GFO_IDH_MocA-like_dom"/>
</dbReference>
<keyword evidence="4" id="KW-1185">Reference proteome</keyword>
<evidence type="ECO:0000259" key="1">
    <source>
        <dbReference type="Pfam" id="PF01408"/>
    </source>
</evidence>